<protein>
    <submittedName>
        <fullName evidence="2">Uncharacterized protein</fullName>
    </submittedName>
</protein>
<proteinExistence type="predicted"/>
<dbReference type="AlphaFoldDB" id="A0A916YVT1"/>
<evidence type="ECO:0000313" key="2">
    <source>
        <dbReference type="EMBL" id="GGD63329.1"/>
    </source>
</evidence>
<dbReference type="Proteomes" id="UP000612349">
    <property type="component" value="Unassembled WGS sequence"/>
</dbReference>
<evidence type="ECO:0000256" key="1">
    <source>
        <dbReference type="SAM" id="SignalP"/>
    </source>
</evidence>
<gene>
    <name evidence="2" type="ORF">GCM10010990_11010</name>
</gene>
<name>A0A916YVT1_9SPHN</name>
<organism evidence="2 3">
    <name type="scientific">Croceicoccus mobilis</name>
    <dbReference type="NCBI Taxonomy" id="1703339"/>
    <lineage>
        <taxon>Bacteria</taxon>
        <taxon>Pseudomonadati</taxon>
        <taxon>Pseudomonadota</taxon>
        <taxon>Alphaproteobacteria</taxon>
        <taxon>Sphingomonadales</taxon>
        <taxon>Erythrobacteraceae</taxon>
        <taxon>Croceicoccus</taxon>
    </lineage>
</organism>
<feature type="signal peptide" evidence="1">
    <location>
        <begin position="1"/>
        <end position="19"/>
    </location>
</feature>
<dbReference type="EMBL" id="BMIP01000002">
    <property type="protein sequence ID" value="GGD63329.1"/>
    <property type="molecule type" value="Genomic_DNA"/>
</dbReference>
<dbReference type="RefSeq" id="WP_156522141.1">
    <property type="nucleotide sequence ID" value="NZ_BMIP01000002.1"/>
</dbReference>
<reference evidence="2" key="1">
    <citation type="journal article" date="2014" name="Int. J. Syst. Evol. Microbiol.">
        <title>Complete genome sequence of Corynebacterium casei LMG S-19264T (=DSM 44701T), isolated from a smear-ripened cheese.</title>
        <authorList>
            <consortium name="US DOE Joint Genome Institute (JGI-PGF)"/>
            <person name="Walter F."/>
            <person name="Albersmeier A."/>
            <person name="Kalinowski J."/>
            <person name="Ruckert C."/>
        </authorList>
    </citation>
    <scope>NUCLEOTIDE SEQUENCE</scope>
    <source>
        <strain evidence="2">CGMCC 1.15360</strain>
    </source>
</reference>
<dbReference type="OrthoDB" id="7410729at2"/>
<comment type="caution">
    <text evidence="2">The sequence shown here is derived from an EMBL/GenBank/DDBJ whole genome shotgun (WGS) entry which is preliminary data.</text>
</comment>
<reference evidence="2" key="2">
    <citation type="submission" date="2020-09" db="EMBL/GenBank/DDBJ databases">
        <authorList>
            <person name="Sun Q."/>
            <person name="Zhou Y."/>
        </authorList>
    </citation>
    <scope>NUCLEOTIDE SEQUENCE</scope>
    <source>
        <strain evidence="2">CGMCC 1.15360</strain>
    </source>
</reference>
<sequence length="180" mass="18851">MISLLLPLLLQAAAPVVSAPPQDTLPPNTTVLSAPPAGFELPGCSRAIAGTVDGGWDPTDSDIAAMELALSDTLLGLAQDGGYTPGTESPDPLSYRPGDGRWQREMIGITRDGHRILYGNYLPIRATADAIRMPTNVCDGGPVFFAAEYDMDAGTITHLSFNGALGGPFWPVFTPGDAQP</sequence>
<keyword evidence="1" id="KW-0732">Signal</keyword>
<keyword evidence="3" id="KW-1185">Reference proteome</keyword>
<accession>A0A916YVT1</accession>
<feature type="chain" id="PRO_5037111139" evidence="1">
    <location>
        <begin position="20"/>
        <end position="180"/>
    </location>
</feature>
<evidence type="ECO:0000313" key="3">
    <source>
        <dbReference type="Proteomes" id="UP000612349"/>
    </source>
</evidence>